<dbReference type="PANTHER" id="PTHR34071:SF2">
    <property type="entry name" value="FLAVIN-NUCLEOTIDE-BINDING PROTEIN"/>
    <property type="match status" value="1"/>
</dbReference>
<evidence type="ECO:0000313" key="2">
    <source>
        <dbReference type="Proteomes" id="UP000490821"/>
    </source>
</evidence>
<dbReference type="Pfam" id="PF12900">
    <property type="entry name" value="Pyridox_ox_2"/>
    <property type="match status" value="1"/>
</dbReference>
<organism evidence="1 2">
    <name type="scientific">Thomasclavelia cocleata</name>
    <dbReference type="NCBI Taxonomy" id="69824"/>
    <lineage>
        <taxon>Bacteria</taxon>
        <taxon>Bacillati</taxon>
        <taxon>Bacillota</taxon>
        <taxon>Erysipelotrichia</taxon>
        <taxon>Erysipelotrichales</taxon>
        <taxon>Coprobacillaceae</taxon>
        <taxon>Thomasclavelia</taxon>
    </lineage>
</organism>
<evidence type="ECO:0000313" key="1">
    <source>
        <dbReference type="EMBL" id="GFI40180.1"/>
    </source>
</evidence>
<dbReference type="RefSeq" id="WP_172471756.1">
    <property type="nucleotide sequence ID" value="NZ_BLMI01000029.1"/>
</dbReference>
<dbReference type="InterPro" id="IPR024747">
    <property type="entry name" value="Pyridox_Oxase-rel"/>
</dbReference>
<reference evidence="1 2" key="1">
    <citation type="journal article" date="2020" name="Microbiome">
        <title>Single-cell genomics of uncultured bacteria reveals dietary fiber responders in the mouse gut microbiota.</title>
        <authorList>
            <person name="Chijiiwa R."/>
            <person name="Hosokawa M."/>
            <person name="Kogawa M."/>
            <person name="Nishikawa Y."/>
            <person name="Ide K."/>
            <person name="Sakanashi C."/>
            <person name="Takahashi K."/>
            <person name="Takeyama H."/>
        </authorList>
    </citation>
    <scope>NUCLEOTIDE SEQUENCE [LARGE SCALE GENOMIC DNA]</scope>
    <source>
        <strain evidence="1">IMSAGC_017</strain>
    </source>
</reference>
<gene>
    <name evidence="1" type="ORF">IMSAGC017_00211</name>
</gene>
<comment type="caution">
    <text evidence="1">The sequence shown here is derived from an EMBL/GenBank/DDBJ whole genome shotgun (WGS) entry which is preliminary data.</text>
</comment>
<sequence length="155" mass="17935">MRRKDRKVVESRFKEIILACHCCRLGFNDDGKIYIVPLNFGYHEENNKQVFYFHGAAEGRKIELIKKNKYVGFELDTSYKLITSNLPCNHSAIYQSIIGNGKVSFVEDEDEKKLALRMIMEHSTGKKDWQFTDSMVSSVCVFKLEVLEISGKENL</sequence>
<dbReference type="SUPFAM" id="SSF50475">
    <property type="entry name" value="FMN-binding split barrel"/>
    <property type="match status" value="1"/>
</dbReference>
<dbReference type="Gene3D" id="2.30.110.10">
    <property type="entry name" value="Electron Transport, Fmn-binding Protein, Chain A"/>
    <property type="match status" value="1"/>
</dbReference>
<dbReference type="PANTHER" id="PTHR34071">
    <property type="entry name" value="5-NITROIMIDAZOLE ANTIBIOTICS RESISTANCE PROTEIN, NIMA-FAMILY-RELATED PROTEIN-RELATED"/>
    <property type="match status" value="1"/>
</dbReference>
<proteinExistence type="predicted"/>
<dbReference type="InterPro" id="IPR012349">
    <property type="entry name" value="Split_barrel_FMN-bd"/>
</dbReference>
<protein>
    <recommendedName>
        <fullName evidence="3">Nitroimidazol reductase NimA, pyridoxamine 5'-phosphate oxidase superfamily</fullName>
    </recommendedName>
</protein>
<dbReference type="Proteomes" id="UP000490821">
    <property type="component" value="Unassembled WGS sequence"/>
</dbReference>
<dbReference type="AlphaFoldDB" id="A0A829Z6K7"/>
<dbReference type="EMBL" id="BLMI01000029">
    <property type="protein sequence ID" value="GFI40180.1"/>
    <property type="molecule type" value="Genomic_DNA"/>
</dbReference>
<name>A0A829Z6K7_9FIRM</name>
<evidence type="ECO:0008006" key="3">
    <source>
        <dbReference type="Google" id="ProtNLM"/>
    </source>
</evidence>
<accession>A0A829Z6K7</accession>